<evidence type="ECO:0000256" key="5">
    <source>
        <dbReference type="ARBA" id="ARBA00022490"/>
    </source>
</evidence>
<dbReference type="GO" id="GO:0070475">
    <property type="term" value="P:rRNA base methylation"/>
    <property type="evidence" value="ECO:0007669"/>
    <property type="project" value="TreeGrafter"/>
</dbReference>
<dbReference type="GO" id="GO:0070042">
    <property type="term" value="F:rRNA (uridine-N3-)-methyltransferase activity"/>
    <property type="evidence" value="ECO:0007669"/>
    <property type="project" value="TreeGrafter"/>
</dbReference>
<dbReference type="STRING" id="1318743.PU02_0012"/>
<dbReference type="InterPro" id="IPR015947">
    <property type="entry name" value="PUA-like_sf"/>
</dbReference>
<dbReference type="InterPro" id="IPR046887">
    <property type="entry name" value="RsmE_PUA-like"/>
</dbReference>
<dbReference type="Gene3D" id="3.40.1280.10">
    <property type="match status" value="1"/>
</dbReference>
<evidence type="ECO:0000259" key="13">
    <source>
        <dbReference type="Pfam" id="PF04452"/>
    </source>
</evidence>
<evidence type="ECO:0000256" key="2">
    <source>
        <dbReference type="ARBA" id="ARBA00005528"/>
    </source>
</evidence>
<keyword evidence="8 12" id="KW-0808">Transferase</keyword>
<sequence length="230" mass="25581">MNGELVIEGAQFFYLAYVLRMKKGAKILLFNGHDGEWLAELTSINKKNAVVQIINQERLQTTRSDLVYCFAPLKHARLDYMVQKAVEMGVSVLQPVITHHTQVTRINVARIEANIVEAAEQCGVLYLPECAAPVSLKALLSCWDNKRSLFFCDESHELCNPLPFFKKHGTKPAGILVGPEGGFSEEERFFLKQHSFTIPISLGPRILRADTAAIVALAIVNATIGDWGID</sequence>
<dbReference type="Gene3D" id="2.40.240.20">
    <property type="entry name" value="Hypothetical PUA domain-like, domain 1"/>
    <property type="match status" value="1"/>
</dbReference>
<feature type="domain" description="Ribosomal RNA small subunit methyltransferase E methyltransferase" evidence="13">
    <location>
        <begin position="65"/>
        <end position="220"/>
    </location>
</feature>
<dbReference type="Pfam" id="PF04452">
    <property type="entry name" value="Methyltrans_RNA"/>
    <property type="match status" value="1"/>
</dbReference>
<comment type="subcellular location">
    <subcellularLocation>
        <location evidence="1 12">Cytoplasm</location>
    </subcellularLocation>
</comment>
<evidence type="ECO:0000256" key="3">
    <source>
        <dbReference type="ARBA" id="ARBA00012328"/>
    </source>
</evidence>
<keyword evidence="5 12" id="KW-0963">Cytoplasm</keyword>
<keyword evidence="7 12" id="KW-0489">Methyltransferase</keyword>
<comment type="catalytic activity">
    <reaction evidence="11 12">
        <text>uridine(1498) in 16S rRNA + S-adenosyl-L-methionine = N(3)-methyluridine(1498) in 16S rRNA + S-adenosyl-L-homocysteine + H(+)</text>
        <dbReference type="Rhea" id="RHEA:42920"/>
        <dbReference type="Rhea" id="RHEA-COMP:10283"/>
        <dbReference type="Rhea" id="RHEA-COMP:10284"/>
        <dbReference type="ChEBI" id="CHEBI:15378"/>
        <dbReference type="ChEBI" id="CHEBI:57856"/>
        <dbReference type="ChEBI" id="CHEBI:59789"/>
        <dbReference type="ChEBI" id="CHEBI:65315"/>
        <dbReference type="ChEBI" id="CHEBI:74502"/>
        <dbReference type="EC" id="2.1.1.193"/>
    </reaction>
</comment>
<evidence type="ECO:0000256" key="12">
    <source>
        <dbReference type="PIRNR" id="PIRNR015601"/>
    </source>
</evidence>
<accession>A0A0M4L703</accession>
<dbReference type="SUPFAM" id="SSF75217">
    <property type="entry name" value="alpha/beta knot"/>
    <property type="match status" value="1"/>
</dbReference>
<proteinExistence type="inferred from homology"/>
<dbReference type="InterPro" id="IPR029028">
    <property type="entry name" value="Alpha/beta_knot_MTases"/>
</dbReference>
<dbReference type="SUPFAM" id="SSF88697">
    <property type="entry name" value="PUA domain-like"/>
    <property type="match status" value="1"/>
</dbReference>
<comment type="function">
    <text evidence="10 12">Specifically methylates the N3 position of the uracil ring of uridine 1498 (m3U1498) in 16S rRNA. Acts on the fully assembled 30S ribosomal subunit.</text>
</comment>
<reference evidence="15 16" key="1">
    <citation type="journal article" date="2015" name="Genome Announc.">
        <title>Complete Genome Sequence of Bartonella ancashensis Strain 20.00, Isolated from the Blood of a Patient with Verruga Peruana.</title>
        <authorList>
            <person name="Hang J."/>
            <person name="Mullins K.E."/>
            <person name="Clifford R.J."/>
            <person name="Onmus-Leone F."/>
            <person name="Yang Y."/>
            <person name="Jiang J."/>
            <person name="Leguia M."/>
            <person name="Kasper M.R."/>
            <person name="Maguina C."/>
            <person name="Lesho E.P."/>
            <person name="Jarman R.G."/>
            <person name="Richards A.L."/>
            <person name="Blazes D."/>
        </authorList>
    </citation>
    <scope>NUCLEOTIDE SEQUENCE [LARGE SCALE GENOMIC DNA]</scope>
    <source>
        <strain evidence="15 16">20.00</strain>
    </source>
</reference>
<evidence type="ECO:0000256" key="1">
    <source>
        <dbReference type="ARBA" id="ARBA00004496"/>
    </source>
</evidence>
<evidence type="ECO:0000256" key="4">
    <source>
        <dbReference type="ARBA" id="ARBA00013673"/>
    </source>
</evidence>
<feature type="domain" description="Ribosomal RNA small subunit methyltransferase E PUA-like" evidence="14">
    <location>
        <begin position="7"/>
        <end position="54"/>
    </location>
</feature>
<keyword evidence="6 12" id="KW-0698">rRNA processing</keyword>
<evidence type="ECO:0000313" key="16">
    <source>
        <dbReference type="Proteomes" id="UP000057213"/>
    </source>
</evidence>
<dbReference type="CDD" id="cd18084">
    <property type="entry name" value="RsmE-like"/>
    <property type="match status" value="1"/>
</dbReference>
<dbReference type="KEGG" id="banc:PU02_0012"/>
<evidence type="ECO:0000259" key="14">
    <source>
        <dbReference type="Pfam" id="PF20260"/>
    </source>
</evidence>
<evidence type="ECO:0000256" key="6">
    <source>
        <dbReference type="ARBA" id="ARBA00022552"/>
    </source>
</evidence>
<evidence type="ECO:0000256" key="11">
    <source>
        <dbReference type="ARBA" id="ARBA00047944"/>
    </source>
</evidence>
<dbReference type="PANTHER" id="PTHR30027:SF3">
    <property type="entry name" value="16S RRNA (URACIL(1498)-N(3))-METHYLTRANSFERASE"/>
    <property type="match status" value="1"/>
</dbReference>
<evidence type="ECO:0000313" key="15">
    <source>
        <dbReference type="EMBL" id="ALE02826.1"/>
    </source>
</evidence>
<dbReference type="NCBIfam" id="TIGR00046">
    <property type="entry name" value="RsmE family RNA methyltransferase"/>
    <property type="match status" value="1"/>
</dbReference>
<evidence type="ECO:0000256" key="7">
    <source>
        <dbReference type="ARBA" id="ARBA00022603"/>
    </source>
</evidence>
<dbReference type="PIRSF" id="PIRSF015601">
    <property type="entry name" value="MTase_slr0722"/>
    <property type="match status" value="1"/>
</dbReference>
<dbReference type="InterPro" id="IPR029026">
    <property type="entry name" value="tRNA_m1G_MTases_N"/>
</dbReference>
<dbReference type="PANTHER" id="PTHR30027">
    <property type="entry name" value="RIBOSOMAL RNA SMALL SUBUNIT METHYLTRANSFERASE E"/>
    <property type="match status" value="1"/>
</dbReference>
<dbReference type="EMBL" id="CP010401">
    <property type="protein sequence ID" value="ALE02826.1"/>
    <property type="molecule type" value="Genomic_DNA"/>
</dbReference>
<evidence type="ECO:0000256" key="10">
    <source>
        <dbReference type="ARBA" id="ARBA00025699"/>
    </source>
</evidence>
<protein>
    <recommendedName>
        <fullName evidence="4 12">Ribosomal RNA small subunit methyltransferase E</fullName>
        <ecNumber evidence="3 12">2.1.1.193</ecNumber>
    </recommendedName>
</protein>
<evidence type="ECO:0000256" key="9">
    <source>
        <dbReference type="ARBA" id="ARBA00022691"/>
    </source>
</evidence>
<dbReference type="Pfam" id="PF20260">
    <property type="entry name" value="PUA_4"/>
    <property type="match status" value="1"/>
</dbReference>
<gene>
    <name evidence="15" type="ORF">PU02_0012</name>
</gene>
<comment type="similarity">
    <text evidence="2 12">Belongs to the RNA methyltransferase RsmE family.</text>
</comment>
<dbReference type="GO" id="GO:0005737">
    <property type="term" value="C:cytoplasm"/>
    <property type="evidence" value="ECO:0007669"/>
    <property type="project" value="UniProtKB-SubCell"/>
</dbReference>
<dbReference type="InterPro" id="IPR046886">
    <property type="entry name" value="RsmE_MTase_dom"/>
</dbReference>
<dbReference type="Proteomes" id="UP000057213">
    <property type="component" value="Chromosome"/>
</dbReference>
<dbReference type="NCBIfam" id="NF008696">
    <property type="entry name" value="PRK11713.3-5"/>
    <property type="match status" value="1"/>
</dbReference>
<keyword evidence="16" id="KW-1185">Reference proteome</keyword>
<organism evidence="15 16">
    <name type="scientific">Bartonella ancashensis</name>
    <dbReference type="NCBI Taxonomy" id="1318743"/>
    <lineage>
        <taxon>Bacteria</taxon>
        <taxon>Pseudomonadati</taxon>
        <taxon>Pseudomonadota</taxon>
        <taxon>Alphaproteobacteria</taxon>
        <taxon>Hyphomicrobiales</taxon>
        <taxon>Bartonellaceae</taxon>
        <taxon>Bartonella</taxon>
    </lineage>
</organism>
<dbReference type="EC" id="2.1.1.193" evidence="3 12"/>
<dbReference type="AlphaFoldDB" id="A0A0M4L703"/>
<keyword evidence="9 12" id="KW-0949">S-adenosyl-L-methionine</keyword>
<name>A0A0M4L703_9HYPH</name>
<evidence type="ECO:0000256" key="8">
    <source>
        <dbReference type="ARBA" id="ARBA00022679"/>
    </source>
</evidence>
<dbReference type="InterPro" id="IPR006700">
    <property type="entry name" value="RsmE"/>
</dbReference>
<dbReference type="PATRIC" id="fig|1318743.3.peg.12"/>